<organism evidence="2 3">
    <name type="scientific">Corynebacterium mustelae</name>
    <dbReference type="NCBI Taxonomy" id="571915"/>
    <lineage>
        <taxon>Bacteria</taxon>
        <taxon>Bacillati</taxon>
        <taxon>Actinomycetota</taxon>
        <taxon>Actinomycetes</taxon>
        <taxon>Mycobacteriales</taxon>
        <taxon>Corynebacteriaceae</taxon>
        <taxon>Corynebacterium</taxon>
    </lineage>
</organism>
<evidence type="ECO:0000256" key="1">
    <source>
        <dbReference type="SAM" id="Phobius"/>
    </source>
</evidence>
<dbReference type="PATRIC" id="fig|571915.4.peg.1531"/>
<accession>A0A0G3GX69</accession>
<dbReference type="RefSeq" id="WP_047261917.1">
    <property type="nucleotide sequence ID" value="NZ_CP011542.1"/>
</dbReference>
<keyword evidence="1" id="KW-0472">Membrane</keyword>
<feature type="transmembrane region" description="Helical" evidence="1">
    <location>
        <begin position="15"/>
        <end position="37"/>
    </location>
</feature>
<gene>
    <name evidence="2" type="ORF">CMUST_07175</name>
</gene>
<dbReference type="EMBL" id="CP011542">
    <property type="protein sequence ID" value="AKK05766.1"/>
    <property type="molecule type" value="Genomic_DNA"/>
</dbReference>
<protein>
    <submittedName>
        <fullName evidence="2">Uncharacterized protein</fullName>
    </submittedName>
</protein>
<dbReference type="AlphaFoldDB" id="A0A0G3GX69"/>
<evidence type="ECO:0000313" key="2">
    <source>
        <dbReference type="EMBL" id="AKK05766.1"/>
    </source>
</evidence>
<reference evidence="3" key="2">
    <citation type="submission" date="2015-05" db="EMBL/GenBank/DDBJ databases">
        <title>Complete genome sequence of Corynebacterium mustelae DSM 45274, isolated from various tissues of a male ferret with lethal sepsis.</title>
        <authorList>
            <person name="Ruckert C."/>
            <person name="Albersmeier A."/>
            <person name="Winkler A."/>
            <person name="Tauch A."/>
        </authorList>
    </citation>
    <scope>NUCLEOTIDE SEQUENCE [LARGE SCALE GENOMIC DNA]</scope>
    <source>
        <strain evidence="3">DSM 45274</strain>
    </source>
</reference>
<reference evidence="2 3" key="1">
    <citation type="journal article" date="2015" name="Genome Announc.">
        <title>Complete Genome Sequence of the Type Strain Corynebacterium mustelae DSM 45274, Isolated from Various Tissues of a Male Ferret with Lethal Sepsis.</title>
        <authorList>
            <person name="Ruckert C."/>
            <person name="Eimer J."/>
            <person name="Winkler A."/>
            <person name="Tauch A."/>
        </authorList>
    </citation>
    <scope>NUCLEOTIDE SEQUENCE [LARGE SCALE GENOMIC DNA]</scope>
    <source>
        <strain evidence="2 3">DSM 45274</strain>
    </source>
</reference>
<proteinExistence type="predicted"/>
<keyword evidence="3" id="KW-1185">Reference proteome</keyword>
<keyword evidence="1" id="KW-0812">Transmembrane</keyword>
<keyword evidence="1" id="KW-1133">Transmembrane helix</keyword>
<evidence type="ECO:0000313" key="3">
    <source>
        <dbReference type="Proteomes" id="UP000035199"/>
    </source>
</evidence>
<dbReference type="Proteomes" id="UP000035199">
    <property type="component" value="Chromosome"/>
</dbReference>
<name>A0A0G3GX69_9CORY</name>
<sequence length="148" mass="15752">MSNLVTEFRILGPRLGGFILSVLLSLAVLIGSIVGSLHSSGGGGSSEVPKKPEPEFHVECLPGVQLMYVTIPNLGVTGLEEEKFKDRWQGEINGIPLGTIQAGDKGAPNAVAFPADGKREYKFSGKYKVDDVTYSFWGNGTLASPCKP</sequence>
<dbReference type="KEGG" id="cmv:CMUST_07175"/>